<comment type="caution">
    <text evidence="1">The sequence shown here is derived from an EMBL/GenBank/DDBJ whole genome shotgun (WGS) entry which is preliminary data.</text>
</comment>
<proteinExistence type="predicted"/>
<dbReference type="EMBL" id="MU274913">
    <property type="protein sequence ID" value="KAI0088561.1"/>
    <property type="molecule type" value="Genomic_DNA"/>
</dbReference>
<reference evidence="1" key="1">
    <citation type="journal article" date="2021" name="Environ. Microbiol.">
        <title>Gene family expansions and transcriptome signatures uncover fungal adaptations to wood decay.</title>
        <authorList>
            <person name="Hage H."/>
            <person name="Miyauchi S."/>
            <person name="Viragh M."/>
            <person name="Drula E."/>
            <person name="Min B."/>
            <person name="Chaduli D."/>
            <person name="Navarro D."/>
            <person name="Favel A."/>
            <person name="Norest M."/>
            <person name="Lesage-Meessen L."/>
            <person name="Balint B."/>
            <person name="Merenyi Z."/>
            <person name="de Eugenio L."/>
            <person name="Morin E."/>
            <person name="Martinez A.T."/>
            <person name="Baldrian P."/>
            <person name="Stursova M."/>
            <person name="Martinez M.J."/>
            <person name="Novotny C."/>
            <person name="Magnuson J.K."/>
            <person name="Spatafora J.W."/>
            <person name="Maurice S."/>
            <person name="Pangilinan J."/>
            <person name="Andreopoulos W."/>
            <person name="LaButti K."/>
            <person name="Hundley H."/>
            <person name="Na H."/>
            <person name="Kuo A."/>
            <person name="Barry K."/>
            <person name="Lipzen A."/>
            <person name="Henrissat B."/>
            <person name="Riley R."/>
            <person name="Ahrendt S."/>
            <person name="Nagy L.G."/>
            <person name="Grigoriev I.V."/>
            <person name="Martin F."/>
            <person name="Rosso M.N."/>
        </authorList>
    </citation>
    <scope>NUCLEOTIDE SEQUENCE</scope>
    <source>
        <strain evidence="1">CBS 384.51</strain>
    </source>
</reference>
<keyword evidence="2" id="KW-1185">Reference proteome</keyword>
<sequence>MGQSSSRPRSTQPSTPQSERRQISTPTTQTDASGRPIRSDGLVSRHLSGTRSSTSTPAARDAAKRSRTQSMRDQLRALRPSSRPNSVASSSQVQEENSSFFKKRWRSSRRFSKTSGARNEPTPDEPGLEEPDDDEEFVDRLRGAGAGPSSSMRLHDSRPSTPFPVSGPPSPHPENNTEPTPEILSDEEQQASQNIGTWLGGSAGPTSAGDATDINREVLDFLGDGRRAVTPNQDPREPEAHIEPSHPPGNAPAPTRAAHFQAPSTLVVVQGVVNAQDPQPPHLPVPSSGSRSSLSRRSSSTPGIGNRSNATTEDRVRSRNRLSSFIRPASMLGRSGSDETVLDSPSSDQQPSGSIRAANAPTTDPDVGTQDSDGRAAVPTEPRSSRGLSAGSIDVLGTLLSVAATATAASLFAPPTSALLSSNNTQLPTSPPASSRPLSPTPTSGLGAFNSLGGLGLNPSAPNIATTADSRDRMRHAWDSLREMVGFNSRSNSEGALPSTDSSATPSEQRMRTGDAMLADMARLLNAGLGLPSQSSSDSASTANITIPSPSSPQTSEQSQAAPAEGSFERFLLDLQADLRNILTEDVESGEPSGSESTDNVDSSDPSTTDSSGSPSHSRSGTDDTNTSQDEPTSGPANHRFSFIPPVDEAIEPDAAEPHGQEQVEGNTVEAEEDVAIRPRVPTPIPSMWSSTPAYSETRERVARAQRTGFADVPSRSRSRQPSSQTDSGPSRDERDRPVVNLWRLYRFAPIPATQAQENVTRTARSPMATPSPAATPQPTTANSSPLASTEARPRAATNENSGTPVLSTPSTDAESPAPESASEGPAFVVPVIVVGLQSVETRSQDDDDDGMRWVAPLRANTPIDGDRTSDVPLQSYPSSPIPPSSNVTGRSWGSRAANALRGLRPGARRARANRLSDGTGSRTFLIYVIGGYYPPGHHMVTGSDQLDSYDALWELAELLGQAKPPTTTQEDIEKSGLEVIKASQLPQYETTGKISSNCTDRCLVCLEDYEDEDDVRILTCRHGFHKQCVDKWMQVGRNNCPACRTKGVVDDLPSSSSHNVSSTFPPSSA</sequence>
<evidence type="ECO:0000313" key="1">
    <source>
        <dbReference type="EMBL" id="KAI0088561.1"/>
    </source>
</evidence>
<name>A0ACB8U2Y3_9APHY</name>
<dbReference type="Proteomes" id="UP001055072">
    <property type="component" value="Unassembled WGS sequence"/>
</dbReference>
<evidence type="ECO:0000313" key="2">
    <source>
        <dbReference type="Proteomes" id="UP001055072"/>
    </source>
</evidence>
<gene>
    <name evidence="1" type="ORF">BDY19DRAFT_948303</name>
</gene>
<accession>A0ACB8U2Y3</accession>
<protein>
    <submittedName>
        <fullName evidence="1">Uncharacterized protein</fullName>
    </submittedName>
</protein>
<organism evidence="1 2">
    <name type="scientific">Irpex rosettiformis</name>
    <dbReference type="NCBI Taxonomy" id="378272"/>
    <lineage>
        <taxon>Eukaryota</taxon>
        <taxon>Fungi</taxon>
        <taxon>Dikarya</taxon>
        <taxon>Basidiomycota</taxon>
        <taxon>Agaricomycotina</taxon>
        <taxon>Agaricomycetes</taxon>
        <taxon>Polyporales</taxon>
        <taxon>Irpicaceae</taxon>
        <taxon>Irpex</taxon>
    </lineage>
</organism>